<evidence type="ECO:0000313" key="8">
    <source>
        <dbReference type="EMBL" id="KAB2814235.1"/>
    </source>
</evidence>
<comment type="similarity">
    <text evidence="5">Belongs to the RimM family.</text>
</comment>
<organism evidence="8 9">
    <name type="scientific">Phaeocystidibacter luteus</name>
    <dbReference type="NCBI Taxonomy" id="911197"/>
    <lineage>
        <taxon>Bacteria</taxon>
        <taxon>Pseudomonadati</taxon>
        <taxon>Bacteroidota</taxon>
        <taxon>Flavobacteriia</taxon>
        <taxon>Flavobacteriales</taxon>
        <taxon>Phaeocystidibacteraceae</taxon>
        <taxon>Phaeocystidibacter</taxon>
    </lineage>
</organism>
<dbReference type="PANTHER" id="PTHR33692:SF1">
    <property type="entry name" value="RIBOSOME MATURATION FACTOR RIMM"/>
    <property type="match status" value="1"/>
</dbReference>
<comment type="subunit">
    <text evidence="5">Binds ribosomal protein uS19.</text>
</comment>
<gene>
    <name evidence="5 8" type="primary">rimM</name>
    <name evidence="8" type="ORF">F8C67_00465</name>
</gene>
<comment type="subcellular location">
    <subcellularLocation>
        <location evidence="5">Cytoplasm</location>
    </subcellularLocation>
</comment>
<keyword evidence="3 5" id="KW-0698">rRNA processing</keyword>
<dbReference type="GO" id="GO:0005840">
    <property type="term" value="C:ribosome"/>
    <property type="evidence" value="ECO:0007669"/>
    <property type="project" value="InterPro"/>
</dbReference>
<dbReference type="OrthoDB" id="9810331at2"/>
<dbReference type="Pfam" id="PF24986">
    <property type="entry name" value="PRC_RimM"/>
    <property type="match status" value="1"/>
</dbReference>
<reference evidence="8 9" key="1">
    <citation type="submission" date="2019-09" db="EMBL/GenBank/DDBJ databases">
        <title>Genomes of family Cryomorphaceae.</title>
        <authorList>
            <person name="Bowman J.P."/>
        </authorList>
    </citation>
    <scope>NUCLEOTIDE SEQUENCE [LARGE SCALE GENOMIC DNA]</scope>
    <source>
        <strain evidence="8 9">LMG 25704</strain>
    </source>
</reference>
<proteinExistence type="inferred from homology"/>
<dbReference type="NCBIfam" id="TIGR02273">
    <property type="entry name" value="16S_RimM"/>
    <property type="match status" value="1"/>
</dbReference>
<dbReference type="EMBL" id="WBVO01000001">
    <property type="protein sequence ID" value="KAB2814235.1"/>
    <property type="molecule type" value="Genomic_DNA"/>
</dbReference>
<sequence>MRTEDCFVLGTITRQHGYKGDVVAKIDTDRPDYYQNLESVLLLEGGGLIPFFITHAQLLKKDQLLLRFEEVKSGREAEALMGRELFLPLSSLPPLEGKNFYFHEIAGFQVHANGHLIGTVKDVIDRPGQPVLQVEEGEAEILIPMVDEFIEKIDRSEGCLYLQVPDGLVDLYR</sequence>
<comment type="function">
    <text evidence="5">An accessory protein needed during the final step in the assembly of 30S ribosomal subunit, possibly for assembly of the head region. Essential for efficient processing of 16S rRNA. May be needed both before and after RbfA during the maturation of 16S rRNA. It has affinity for free ribosomal 30S subunits but not for 70S ribosomes.</text>
</comment>
<dbReference type="GO" id="GO:0042274">
    <property type="term" value="P:ribosomal small subunit biogenesis"/>
    <property type="evidence" value="ECO:0007669"/>
    <property type="project" value="UniProtKB-UniRule"/>
</dbReference>
<evidence type="ECO:0000259" key="6">
    <source>
        <dbReference type="Pfam" id="PF01782"/>
    </source>
</evidence>
<evidence type="ECO:0000256" key="1">
    <source>
        <dbReference type="ARBA" id="ARBA00022490"/>
    </source>
</evidence>
<feature type="domain" description="Ribosome maturation factor RimM PRC barrel" evidence="7">
    <location>
        <begin position="103"/>
        <end position="168"/>
    </location>
</feature>
<evidence type="ECO:0000313" key="9">
    <source>
        <dbReference type="Proteomes" id="UP000468650"/>
    </source>
</evidence>
<dbReference type="GO" id="GO:0005737">
    <property type="term" value="C:cytoplasm"/>
    <property type="evidence" value="ECO:0007669"/>
    <property type="project" value="UniProtKB-SubCell"/>
</dbReference>
<dbReference type="GO" id="GO:0006364">
    <property type="term" value="P:rRNA processing"/>
    <property type="evidence" value="ECO:0007669"/>
    <property type="project" value="UniProtKB-UniRule"/>
</dbReference>
<dbReference type="SUPFAM" id="SSF50447">
    <property type="entry name" value="Translation proteins"/>
    <property type="match status" value="1"/>
</dbReference>
<dbReference type="PANTHER" id="PTHR33692">
    <property type="entry name" value="RIBOSOME MATURATION FACTOR RIMM"/>
    <property type="match status" value="1"/>
</dbReference>
<dbReference type="InterPro" id="IPR011033">
    <property type="entry name" value="PRC_barrel-like_sf"/>
</dbReference>
<keyword evidence="4 5" id="KW-0143">Chaperone</keyword>
<evidence type="ECO:0000256" key="4">
    <source>
        <dbReference type="ARBA" id="ARBA00023186"/>
    </source>
</evidence>
<dbReference type="InterPro" id="IPR011961">
    <property type="entry name" value="RimM"/>
</dbReference>
<dbReference type="Proteomes" id="UP000468650">
    <property type="component" value="Unassembled WGS sequence"/>
</dbReference>
<dbReference type="AlphaFoldDB" id="A0A6N6RK27"/>
<feature type="domain" description="RimM N-terminal" evidence="6">
    <location>
        <begin position="9"/>
        <end position="88"/>
    </location>
</feature>
<dbReference type="RefSeq" id="WP_151665816.1">
    <property type="nucleotide sequence ID" value="NZ_WBVO01000001.1"/>
</dbReference>
<keyword evidence="2 5" id="KW-0690">Ribosome biogenesis</keyword>
<dbReference type="InterPro" id="IPR056792">
    <property type="entry name" value="PRC_RimM"/>
</dbReference>
<evidence type="ECO:0000259" key="7">
    <source>
        <dbReference type="Pfam" id="PF24986"/>
    </source>
</evidence>
<dbReference type="HAMAP" id="MF_00014">
    <property type="entry name" value="Ribosome_mat_RimM"/>
    <property type="match status" value="1"/>
</dbReference>
<name>A0A6N6RK27_9FLAO</name>
<dbReference type="Gene3D" id="2.30.30.240">
    <property type="entry name" value="PRC-barrel domain"/>
    <property type="match status" value="1"/>
</dbReference>
<comment type="domain">
    <text evidence="5">The PRC barrel domain binds ribosomal protein uS19.</text>
</comment>
<evidence type="ECO:0000256" key="3">
    <source>
        <dbReference type="ARBA" id="ARBA00022552"/>
    </source>
</evidence>
<dbReference type="GO" id="GO:0043022">
    <property type="term" value="F:ribosome binding"/>
    <property type="evidence" value="ECO:0007669"/>
    <property type="project" value="InterPro"/>
</dbReference>
<dbReference type="InterPro" id="IPR009000">
    <property type="entry name" value="Transl_B-barrel_sf"/>
</dbReference>
<dbReference type="InterPro" id="IPR036976">
    <property type="entry name" value="RimM_N_sf"/>
</dbReference>
<dbReference type="Gene3D" id="2.40.30.60">
    <property type="entry name" value="RimM"/>
    <property type="match status" value="1"/>
</dbReference>
<protein>
    <recommendedName>
        <fullName evidence="5">Ribosome maturation factor RimM</fullName>
    </recommendedName>
</protein>
<keyword evidence="1 5" id="KW-0963">Cytoplasm</keyword>
<keyword evidence="9" id="KW-1185">Reference proteome</keyword>
<dbReference type="SUPFAM" id="SSF50346">
    <property type="entry name" value="PRC-barrel domain"/>
    <property type="match status" value="1"/>
</dbReference>
<evidence type="ECO:0000256" key="5">
    <source>
        <dbReference type="HAMAP-Rule" id="MF_00014"/>
    </source>
</evidence>
<comment type="caution">
    <text evidence="8">The sequence shown here is derived from an EMBL/GenBank/DDBJ whole genome shotgun (WGS) entry which is preliminary data.</text>
</comment>
<evidence type="ECO:0000256" key="2">
    <source>
        <dbReference type="ARBA" id="ARBA00022517"/>
    </source>
</evidence>
<dbReference type="Pfam" id="PF01782">
    <property type="entry name" value="RimM"/>
    <property type="match status" value="1"/>
</dbReference>
<accession>A0A6N6RK27</accession>
<dbReference type="InterPro" id="IPR002676">
    <property type="entry name" value="RimM_N"/>
</dbReference>